<dbReference type="RefSeq" id="WP_186960113.1">
    <property type="nucleotide sequence ID" value="NZ_JACOOI010000016.1"/>
</dbReference>
<evidence type="ECO:0000313" key="2">
    <source>
        <dbReference type="Proteomes" id="UP000644010"/>
    </source>
</evidence>
<organism evidence="1 2">
    <name type="scientific">Parabacteroides segnis</name>
    <dbReference type="NCBI Taxonomy" id="2763058"/>
    <lineage>
        <taxon>Bacteria</taxon>
        <taxon>Pseudomonadati</taxon>
        <taxon>Bacteroidota</taxon>
        <taxon>Bacteroidia</taxon>
        <taxon>Bacteroidales</taxon>
        <taxon>Tannerellaceae</taxon>
        <taxon>Parabacteroides</taxon>
    </lineage>
</organism>
<gene>
    <name evidence="1" type="ORF">H8S77_15105</name>
</gene>
<proteinExistence type="predicted"/>
<reference evidence="1 2" key="1">
    <citation type="submission" date="2020-08" db="EMBL/GenBank/DDBJ databases">
        <title>Genome public.</title>
        <authorList>
            <person name="Liu C."/>
            <person name="Sun Q."/>
        </authorList>
    </citation>
    <scope>NUCLEOTIDE SEQUENCE [LARGE SCALE GENOMIC DNA]</scope>
    <source>
        <strain evidence="1 2">BX2</strain>
    </source>
</reference>
<sequence>MEKVIKVNEGFTITGMFDEMKKGDFFMVEFDQKRHTGIKMEAYRRNDKARYMKKVKYKKDLVFRVSKTERPGFTSIIKVK</sequence>
<protein>
    <submittedName>
        <fullName evidence="1">Uncharacterized protein</fullName>
    </submittedName>
</protein>
<evidence type="ECO:0000313" key="1">
    <source>
        <dbReference type="EMBL" id="MBC5644210.1"/>
    </source>
</evidence>
<keyword evidence="2" id="KW-1185">Reference proteome</keyword>
<name>A0ABR7E369_9BACT</name>
<dbReference type="EMBL" id="JACOOI010000016">
    <property type="protein sequence ID" value="MBC5644210.1"/>
    <property type="molecule type" value="Genomic_DNA"/>
</dbReference>
<comment type="caution">
    <text evidence="1">The sequence shown here is derived from an EMBL/GenBank/DDBJ whole genome shotgun (WGS) entry which is preliminary data.</text>
</comment>
<accession>A0ABR7E369</accession>
<dbReference type="Proteomes" id="UP000644010">
    <property type="component" value="Unassembled WGS sequence"/>
</dbReference>